<dbReference type="InterPro" id="IPR036737">
    <property type="entry name" value="OmpA-like_sf"/>
</dbReference>
<feature type="domain" description="OmpA-like" evidence="3">
    <location>
        <begin position="323"/>
        <end position="440"/>
    </location>
</feature>
<sequence>MKIQYKLTVLFLTLFSCTVKGQEFNIKINGGPSGILYESALGDAKLKTGFGIGLGYTYYISKHWGITTGLEGQYSQNSFNLNEGTTFTSYEVDDQGSAFEYRVSPKNYAEDQNFFSFVVPILLQYRTDISTKTGFYLGVGAKALFPGKLKTNASASEIQMSGYYPDLDLVIDDLPSHGFGKISNWKGSTRTSLANSILLSAETGLSFKLKENLNLYTGVYFDYGLNELAKSNSDSNLVTYSSSDVNRIEPNGVIKNEKVVQKSNYLAAGIQVKLGFSIKKKNQLPAPTENTPSAAQITEPVKVEQKTEAVVVETAPEKTEVITPENIILIEEPVGFTTVGNTDLSPDVIPHLEEIAVILKKDRTAVLEVTGYTCNIGSNERNQEIGMLRAKSVADYLQGKGIENSRIHLKSKGQTDPLVPNTSEENRIKNRRVSMEVIQN</sequence>
<accession>A0A226I2G0</accession>
<dbReference type="GO" id="GO:0016020">
    <property type="term" value="C:membrane"/>
    <property type="evidence" value="ECO:0007669"/>
    <property type="project" value="UniProtKB-UniRule"/>
</dbReference>
<keyword evidence="1" id="KW-0472">Membrane</keyword>
<dbReference type="PROSITE" id="PS51257">
    <property type="entry name" value="PROKAR_LIPOPROTEIN"/>
    <property type="match status" value="1"/>
</dbReference>
<dbReference type="InterPro" id="IPR006665">
    <property type="entry name" value="OmpA-like"/>
</dbReference>
<keyword evidence="5" id="KW-1185">Reference proteome</keyword>
<dbReference type="Gene3D" id="2.40.160.20">
    <property type="match status" value="1"/>
</dbReference>
<feature type="chain" id="PRO_5012691698" description="OmpA-like domain-containing protein" evidence="2">
    <location>
        <begin position="22"/>
        <end position="440"/>
    </location>
</feature>
<evidence type="ECO:0000259" key="3">
    <source>
        <dbReference type="PROSITE" id="PS51123"/>
    </source>
</evidence>
<dbReference type="RefSeq" id="WP_089053836.1">
    <property type="nucleotide sequence ID" value="NZ_MUHA01000009.1"/>
</dbReference>
<dbReference type="PROSITE" id="PS51123">
    <property type="entry name" value="OMPA_2"/>
    <property type="match status" value="1"/>
</dbReference>
<proteinExistence type="predicted"/>
<dbReference type="CDD" id="cd07185">
    <property type="entry name" value="OmpA_C-like"/>
    <property type="match status" value="1"/>
</dbReference>
<organism evidence="4 5">
    <name type="scientific">Flavobacterium oncorhynchi</name>
    <dbReference type="NCBI Taxonomy" id="728056"/>
    <lineage>
        <taxon>Bacteria</taxon>
        <taxon>Pseudomonadati</taxon>
        <taxon>Bacteroidota</taxon>
        <taxon>Flavobacteriia</taxon>
        <taxon>Flavobacteriales</taxon>
        <taxon>Flavobacteriaceae</taxon>
        <taxon>Flavobacterium</taxon>
    </lineage>
</organism>
<dbReference type="SUPFAM" id="SSF103088">
    <property type="entry name" value="OmpA-like"/>
    <property type="match status" value="1"/>
</dbReference>
<dbReference type="AlphaFoldDB" id="A0A226I2G0"/>
<feature type="signal peptide" evidence="2">
    <location>
        <begin position="1"/>
        <end position="21"/>
    </location>
</feature>
<keyword evidence="2" id="KW-0732">Signal</keyword>
<protein>
    <recommendedName>
        <fullName evidence="3">OmpA-like domain-containing protein</fullName>
    </recommendedName>
</protein>
<comment type="caution">
    <text evidence="4">The sequence shown here is derived from an EMBL/GenBank/DDBJ whole genome shotgun (WGS) entry which is preliminary data.</text>
</comment>
<dbReference type="InterPro" id="IPR050330">
    <property type="entry name" value="Bact_OuterMem_StrucFunc"/>
</dbReference>
<evidence type="ECO:0000313" key="4">
    <source>
        <dbReference type="EMBL" id="OXB00626.1"/>
    </source>
</evidence>
<dbReference type="Proteomes" id="UP000198336">
    <property type="component" value="Unassembled WGS sequence"/>
</dbReference>
<dbReference type="PANTHER" id="PTHR30329:SF21">
    <property type="entry name" value="LIPOPROTEIN YIAD-RELATED"/>
    <property type="match status" value="1"/>
</dbReference>
<evidence type="ECO:0000313" key="5">
    <source>
        <dbReference type="Proteomes" id="UP000198336"/>
    </source>
</evidence>
<reference evidence="4 5" key="1">
    <citation type="submission" date="2016-11" db="EMBL/GenBank/DDBJ databases">
        <title>Whole genomes of Flavobacteriaceae.</title>
        <authorList>
            <person name="Stine C."/>
            <person name="Li C."/>
            <person name="Tadesse D."/>
        </authorList>
    </citation>
    <scope>NUCLEOTIDE SEQUENCE [LARGE SCALE GENOMIC DNA]</scope>
    <source>
        <strain evidence="4 5">CCUG 59446</strain>
    </source>
</reference>
<dbReference type="Pfam" id="PF00691">
    <property type="entry name" value="OmpA"/>
    <property type="match status" value="1"/>
</dbReference>
<name>A0A226I2G0_9FLAO</name>
<dbReference type="EMBL" id="MUHA01000009">
    <property type="protein sequence ID" value="OXB00626.1"/>
    <property type="molecule type" value="Genomic_DNA"/>
</dbReference>
<evidence type="ECO:0000256" key="2">
    <source>
        <dbReference type="SAM" id="SignalP"/>
    </source>
</evidence>
<dbReference type="PANTHER" id="PTHR30329">
    <property type="entry name" value="STATOR ELEMENT OF FLAGELLAR MOTOR COMPLEX"/>
    <property type="match status" value="1"/>
</dbReference>
<dbReference type="Gene3D" id="3.30.1330.60">
    <property type="entry name" value="OmpA-like domain"/>
    <property type="match status" value="1"/>
</dbReference>
<evidence type="ECO:0000256" key="1">
    <source>
        <dbReference type="PROSITE-ProRule" id="PRU00473"/>
    </source>
</evidence>
<gene>
    <name evidence="4" type="ORF">B0A75_08300</name>
</gene>